<gene>
    <name evidence="1" type="ORF">E2C01_088436</name>
</gene>
<organism evidence="1 2">
    <name type="scientific">Portunus trituberculatus</name>
    <name type="common">Swimming crab</name>
    <name type="synonym">Neptunus trituberculatus</name>
    <dbReference type="NCBI Taxonomy" id="210409"/>
    <lineage>
        <taxon>Eukaryota</taxon>
        <taxon>Metazoa</taxon>
        <taxon>Ecdysozoa</taxon>
        <taxon>Arthropoda</taxon>
        <taxon>Crustacea</taxon>
        <taxon>Multicrustacea</taxon>
        <taxon>Malacostraca</taxon>
        <taxon>Eumalacostraca</taxon>
        <taxon>Eucarida</taxon>
        <taxon>Decapoda</taxon>
        <taxon>Pleocyemata</taxon>
        <taxon>Brachyura</taxon>
        <taxon>Eubrachyura</taxon>
        <taxon>Portunoidea</taxon>
        <taxon>Portunidae</taxon>
        <taxon>Portuninae</taxon>
        <taxon>Portunus</taxon>
    </lineage>
</organism>
<protein>
    <submittedName>
        <fullName evidence="1">Uncharacterized protein</fullName>
    </submittedName>
</protein>
<dbReference type="EMBL" id="VSRR010094439">
    <property type="protein sequence ID" value="MPC93312.1"/>
    <property type="molecule type" value="Genomic_DNA"/>
</dbReference>
<proteinExistence type="predicted"/>
<sequence length="57" mass="6596">MPRDATQLLLCLRDVARPHHVCPHKRPLRSRVDYQLTQVSIHCALDLDYGRRGQAAF</sequence>
<evidence type="ECO:0000313" key="1">
    <source>
        <dbReference type="EMBL" id="MPC93312.1"/>
    </source>
</evidence>
<keyword evidence="2" id="KW-1185">Reference proteome</keyword>
<comment type="caution">
    <text evidence="1">The sequence shown here is derived from an EMBL/GenBank/DDBJ whole genome shotgun (WGS) entry which is preliminary data.</text>
</comment>
<name>A0A5B7JAR9_PORTR</name>
<accession>A0A5B7JAR9</accession>
<reference evidence="1 2" key="1">
    <citation type="submission" date="2019-05" db="EMBL/GenBank/DDBJ databases">
        <title>Another draft genome of Portunus trituberculatus and its Hox gene families provides insights of decapod evolution.</title>
        <authorList>
            <person name="Jeong J.-H."/>
            <person name="Song I."/>
            <person name="Kim S."/>
            <person name="Choi T."/>
            <person name="Kim D."/>
            <person name="Ryu S."/>
            <person name="Kim W."/>
        </authorList>
    </citation>
    <scope>NUCLEOTIDE SEQUENCE [LARGE SCALE GENOMIC DNA]</scope>
    <source>
        <tissue evidence="1">Muscle</tissue>
    </source>
</reference>
<dbReference type="AlphaFoldDB" id="A0A5B7JAR9"/>
<dbReference type="Proteomes" id="UP000324222">
    <property type="component" value="Unassembled WGS sequence"/>
</dbReference>
<evidence type="ECO:0000313" key="2">
    <source>
        <dbReference type="Proteomes" id="UP000324222"/>
    </source>
</evidence>